<dbReference type="Proteomes" id="UP001374584">
    <property type="component" value="Unassembled WGS sequence"/>
</dbReference>
<sequence length="75" mass="8109">MRWLKQVLNVVCEAWANVFMLSQKEAVKSKLDYGDGAFVNANGENRIGPITAQLGITSSKGLYDVPLTCSSTCAV</sequence>
<proteinExistence type="predicted"/>
<protein>
    <submittedName>
        <fullName evidence="1">Uncharacterized protein</fullName>
    </submittedName>
</protein>
<accession>A0AAN9MHS0</accession>
<name>A0AAN9MHS0_PHACN</name>
<keyword evidence="2" id="KW-1185">Reference proteome</keyword>
<organism evidence="1 2">
    <name type="scientific">Phaseolus coccineus</name>
    <name type="common">Scarlet runner bean</name>
    <name type="synonym">Phaseolus multiflorus</name>
    <dbReference type="NCBI Taxonomy" id="3886"/>
    <lineage>
        <taxon>Eukaryota</taxon>
        <taxon>Viridiplantae</taxon>
        <taxon>Streptophyta</taxon>
        <taxon>Embryophyta</taxon>
        <taxon>Tracheophyta</taxon>
        <taxon>Spermatophyta</taxon>
        <taxon>Magnoliopsida</taxon>
        <taxon>eudicotyledons</taxon>
        <taxon>Gunneridae</taxon>
        <taxon>Pentapetalae</taxon>
        <taxon>rosids</taxon>
        <taxon>fabids</taxon>
        <taxon>Fabales</taxon>
        <taxon>Fabaceae</taxon>
        <taxon>Papilionoideae</taxon>
        <taxon>50 kb inversion clade</taxon>
        <taxon>NPAAA clade</taxon>
        <taxon>indigoferoid/millettioid clade</taxon>
        <taxon>Phaseoleae</taxon>
        <taxon>Phaseolus</taxon>
    </lineage>
</organism>
<comment type="caution">
    <text evidence="1">The sequence shown here is derived from an EMBL/GenBank/DDBJ whole genome shotgun (WGS) entry which is preliminary data.</text>
</comment>
<evidence type="ECO:0000313" key="2">
    <source>
        <dbReference type="Proteomes" id="UP001374584"/>
    </source>
</evidence>
<reference evidence="1 2" key="1">
    <citation type="submission" date="2024-01" db="EMBL/GenBank/DDBJ databases">
        <title>The genomes of 5 underutilized Papilionoideae crops provide insights into root nodulation and disease resistanc.</title>
        <authorList>
            <person name="Jiang F."/>
        </authorList>
    </citation>
    <scope>NUCLEOTIDE SEQUENCE [LARGE SCALE GENOMIC DNA]</scope>
    <source>
        <strain evidence="1">JINMINGXINNONG_FW02</strain>
        <tissue evidence="1">Leaves</tissue>
    </source>
</reference>
<dbReference type="EMBL" id="JAYMYR010000007">
    <property type="protein sequence ID" value="KAK7352258.1"/>
    <property type="molecule type" value="Genomic_DNA"/>
</dbReference>
<dbReference type="AlphaFoldDB" id="A0AAN9MHS0"/>
<gene>
    <name evidence="1" type="ORF">VNO80_17677</name>
</gene>
<evidence type="ECO:0000313" key="1">
    <source>
        <dbReference type="EMBL" id="KAK7352258.1"/>
    </source>
</evidence>